<evidence type="ECO:0000256" key="3">
    <source>
        <dbReference type="SAM" id="MobiDB-lite"/>
    </source>
</evidence>
<organism evidence="5 6">
    <name type="scientific">Schizophyllum amplum</name>
    <dbReference type="NCBI Taxonomy" id="97359"/>
    <lineage>
        <taxon>Eukaryota</taxon>
        <taxon>Fungi</taxon>
        <taxon>Dikarya</taxon>
        <taxon>Basidiomycota</taxon>
        <taxon>Agaricomycotina</taxon>
        <taxon>Agaricomycetes</taxon>
        <taxon>Agaricomycetidae</taxon>
        <taxon>Agaricales</taxon>
        <taxon>Schizophyllaceae</taxon>
        <taxon>Schizophyllum</taxon>
    </lineage>
</organism>
<dbReference type="Pfam" id="PF00248">
    <property type="entry name" value="Aldo_ket_red"/>
    <property type="match status" value="1"/>
</dbReference>
<dbReference type="Gene3D" id="3.20.20.100">
    <property type="entry name" value="NADP-dependent oxidoreductase domain"/>
    <property type="match status" value="1"/>
</dbReference>
<dbReference type="InterPro" id="IPR036812">
    <property type="entry name" value="NAD(P)_OxRdtase_dom_sf"/>
</dbReference>
<comment type="similarity">
    <text evidence="2">Belongs to the aldo/keto reductase family. Aldo/keto reductase 2 subfamily.</text>
</comment>
<proteinExistence type="inferred from homology"/>
<dbReference type="PANTHER" id="PTHR43364:SF7">
    <property type="entry name" value="NADP-DEPENDENT OXIDOREDUCTASE DOMAIN-CONTAINING PROTEIN-RELATED"/>
    <property type="match status" value="1"/>
</dbReference>
<evidence type="ECO:0000259" key="4">
    <source>
        <dbReference type="Pfam" id="PF00248"/>
    </source>
</evidence>
<dbReference type="AlphaFoldDB" id="A0A550CLC3"/>
<keyword evidence="1" id="KW-0521">NADP</keyword>
<dbReference type="Proteomes" id="UP000320762">
    <property type="component" value="Unassembled WGS sequence"/>
</dbReference>
<name>A0A550CLC3_9AGAR</name>
<dbReference type="SUPFAM" id="SSF51430">
    <property type="entry name" value="NAD(P)-linked oxidoreductase"/>
    <property type="match status" value="1"/>
</dbReference>
<accession>A0A550CLC3</accession>
<dbReference type="InterPro" id="IPR050523">
    <property type="entry name" value="AKR_Detox_Biosynth"/>
</dbReference>
<sequence>MEARGNGDEMVISTKEISKAASRLASTQTTPATTPSLSSSASIPVSESCARWQYIDILYVHWWDYRTSIRGLMDHLHALVAAGKVLYLAIADTPAWIVSSANEYARMAHKTPFCMYQGG</sequence>
<dbReference type="InterPro" id="IPR023210">
    <property type="entry name" value="NADP_OxRdtase_dom"/>
</dbReference>
<evidence type="ECO:0000313" key="6">
    <source>
        <dbReference type="Proteomes" id="UP000320762"/>
    </source>
</evidence>
<evidence type="ECO:0000256" key="2">
    <source>
        <dbReference type="ARBA" id="ARBA00038157"/>
    </source>
</evidence>
<dbReference type="STRING" id="97359.A0A550CLC3"/>
<dbReference type="OrthoDB" id="48988at2759"/>
<protein>
    <recommendedName>
        <fullName evidence="4">NADP-dependent oxidoreductase domain-containing protein</fullName>
    </recommendedName>
</protein>
<comment type="caution">
    <text evidence="5">The sequence shown here is derived from an EMBL/GenBank/DDBJ whole genome shotgun (WGS) entry which is preliminary data.</text>
</comment>
<reference evidence="5 6" key="1">
    <citation type="journal article" date="2019" name="New Phytol.">
        <title>Comparative genomics reveals unique wood-decay strategies and fruiting body development in the Schizophyllaceae.</title>
        <authorList>
            <person name="Almasi E."/>
            <person name="Sahu N."/>
            <person name="Krizsan K."/>
            <person name="Balint B."/>
            <person name="Kovacs G.M."/>
            <person name="Kiss B."/>
            <person name="Cseklye J."/>
            <person name="Drula E."/>
            <person name="Henrissat B."/>
            <person name="Nagy I."/>
            <person name="Chovatia M."/>
            <person name="Adam C."/>
            <person name="LaButti K."/>
            <person name="Lipzen A."/>
            <person name="Riley R."/>
            <person name="Grigoriev I.V."/>
            <person name="Nagy L.G."/>
        </authorList>
    </citation>
    <scope>NUCLEOTIDE SEQUENCE [LARGE SCALE GENOMIC DNA]</scope>
    <source>
        <strain evidence="5 6">NL-1724</strain>
    </source>
</reference>
<evidence type="ECO:0000313" key="5">
    <source>
        <dbReference type="EMBL" id="TRM65547.1"/>
    </source>
</evidence>
<dbReference type="PANTHER" id="PTHR43364">
    <property type="entry name" value="NADH-SPECIFIC METHYLGLYOXAL REDUCTASE-RELATED"/>
    <property type="match status" value="1"/>
</dbReference>
<dbReference type="EMBL" id="VDMD01000005">
    <property type="protein sequence ID" value="TRM65547.1"/>
    <property type="molecule type" value="Genomic_DNA"/>
</dbReference>
<evidence type="ECO:0000256" key="1">
    <source>
        <dbReference type="ARBA" id="ARBA00022857"/>
    </source>
</evidence>
<feature type="domain" description="NADP-dependent oxidoreductase" evidence="4">
    <location>
        <begin position="4"/>
        <end position="117"/>
    </location>
</feature>
<keyword evidence="6" id="KW-1185">Reference proteome</keyword>
<feature type="region of interest" description="Disordered" evidence="3">
    <location>
        <begin position="22"/>
        <end position="41"/>
    </location>
</feature>
<feature type="compositionally biased region" description="Low complexity" evidence="3">
    <location>
        <begin position="25"/>
        <end position="41"/>
    </location>
</feature>
<gene>
    <name evidence="5" type="ORF">BD626DRAFT_489102</name>
</gene>